<dbReference type="AlphaFoldDB" id="A0A1R0GXH4"/>
<proteinExistence type="predicted"/>
<evidence type="ECO:0000256" key="1">
    <source>
        <dbReference type="SAM" id="MobiDB-lite"/>
    </source>
</evidence>
<feature type="compositionally biased region" description="Basic and acidic residues" evidence="1">
    <location>
        <begin position="37"/>
        <end position="47"/>
    </location>
</feature>
<dbReference type="EMBL" id="LSSL01002326">
    <property type="protein sequence ID" value="OLY81592.1"/>
    <property type="molecule type" value="Genomic_DNA"/>
</dbReference>
<accession>A0A1R0GXH4</accession>
<sequence>MLQSICLFYNISSKLQNQQLLLLARWLAALTKTRGLDPHKSKLREEPTSLPSSSPSHPRIPILSGLLPQIASRFLRSHLVATRFSSPIEITFFLKNPSK</sequence>
<keyword evidence="3" id="KW-1185">Reference proteome</keyword>
<protein>
    <submittedName>
        <fullName evidence="2">Uncharacterized protein</fullName>
    </submittedName>
</protein>
<dbReference type="Proteomes" id="UP000187455">
    <property type="component" value="Unassembled WGS sequence"/>
</dbReference>
<name>A0A1R0GXH4_9FUNG</name>
<reference evidence="2 3" key="1">
    <citation type="journal article" date="2016" name="Mol. Biol. Evol.">
        <title>Genome-Wide Survey of Gut Fungi (Harpellales) Reveals the First Horizontally Transferred Ubiquitin Gene from a Mosquito Host.</title>
        <authorList>
            <person name="Wang Y."/>
            <person name="White M.M."/>
            <person name="Kvist S."/>
            <person name="Moncalvo J.M."/>
        </authorList>
    </citation>
    <scope>NUCLEOTIDE SEQUENCE [LARGE SCALE GENOMIC DNA]</scope>
    <source>
        <strain evidence="2 3">ALG-7-W6</strain>
    </source>
</reference>
<feature type="region of interest" description="Disordered" evidence="1">
    <location>
        <begin position="37"/>
        <end position="57"/>
    </location>
</feature>
<organism evidence="2 3">
    <name type="scientific">Smittium mucronatum</name>
    <dbReference type="NCBI Taxonomy" id="133383"/>
    <lineage>
        <taxon>Eukaryota</taxon>
        <taxon>Fungi</taxon>
        <taxon>Fungi incertae sedis</taxon>
        <taxon>Zoopagomycota</taxon>
        <taxon>Kickxellomycotina</taxon>
        <taxon>Harpellomycetes</taxon>
        <taxon>Harpellales</taxon>
        <taxon>Legeriomycetaceae</taxon>
        <taxon>Smittium</taxon>
    </lineage>
</organism>
<feature type="compositionally biased region" description="Low complexity" evidence="1">
    <location>
        <begin position="48"/>
        <end position="57"/>
    </location>
</feature>
<gene>
    <name evidence="2" type="ORF">AYI68_g4298</name>
</gene>
<comment type="caution">
    <text evidence="2">The sequence shown here is derived from an EMBL/GenBank/DDBJ whole genome shotgun (WGS) entry which is preliminary data.</text>
</comment>
<evidence type="ECO:0000313" key="3">
    <source>
        <dbReference type="Proteomes" id="UP000187455"/>
    </source>
</evidence>
<evidence type="ECO:0000313" key="2">
    <source>
        <dbReference type="EMBL" id="OLY81592.1"/>
    </source>
</evidence>